<dbReference type="PANTHER" id="PTHR28019">
    <property type="entry name" value="CELL MEMBRANE PROTEIN YLR413W-RELATED"/>
    <property type="match status" value="1"/>
</dbReference>
<dbReference type="OMA" id="MNWAFVI"/>
<feature type="transmembrane region" description="Helical" evidence="2">
    <location>
        <begin position="193"/>
        <end position="220"/>
    </location>
</feature>
<dbReference type="PANTHER" id="PTHR28019:SF3">
    <property type="entry name" value="INTEGRAL MEMBRANE PROTEIN (AFU_ORTHOLOGUE AFUA_6G07470)"/>
    <property type="match status" value="1"/>
</dbReference>
<evidence type="ECO:0000313" key="3">
    <source>
        <dbReference type="EMBL" id="KKP01797.1"/>
    </source>
</evidence>
<evidence type="ECO:0000256" key="2">
    <source>
        <dbReference type="SAM" id="Phobius"/>
    </source>
</evidence>
<feature type="transmembrane region" description="Helical" evidence="2">
    <location>
        <begin position="241"/>
        <end position="261"/>
    </location>
</feature>
<dbReference type="GO" id="GO:0051285">
    <property type="term" value="C:cell cortex of cell tip"/>
    <property type="evidence" value="ECO:0007669"/>
    <property type="project" value="TreeGrafter"/>
</dbReference>
<dbReference type="GO" id="GO:0005886">
    <property type="term" value="C:plasma membrane"/>
    <property type="evidence" value="ECO:0007669"/>
    <property type="project" value="InterPro"/>
</dbReference>
<keyword evidence="2" id="KW-0812">Transmembrane</keyword>
<proteinExistence type="predicted"/>
<keyword evidence="2" id="KW-1133">Transmembrane helix</keyword>
<gene>
    <name evidence="3" type="ORF">THAR02_06095</name>
</gene>
<dbReference type="OrthoDB" id="4480814at2759"/>
<dbReference type="Pfam" id="PF06687">
    <property type="entry name" value="SUR7"/>
    <property type="match status" value="1"/>
</dbReference>
<feature type="region of interest" description="Disordered" evidence="1">
    <location>
        <begin position="270"/>
        <end position="317"/>
    </location>
</feature>
<organism evidence="3 4">
    <name type="scientific">Trichoderma harzianum</name>
    <name type="common">Hypocrea lixii</name>
    <dbReference type="NCBI Taxonomy" id="5544"/>
    <lineage>
        <taxon>Eukaryota</taxon>
        <taxon>Fungi</taxon>
        <taxon>Dikarya</taxon>
        <taxon>Ascomycota</taxon>
        <taxon>Pezizomycotina</taxon>
        <taxon>Sordariomycetes</taxon>
        <taxon>Hypocreomycetidae</taxon>
        <taxon>Hypocreales</taxon>
        <taxon>Hypocreaceae</taxon>
        <taxon>Trichoderma</taxon>
    </lineage>
</organism>
<evidence type="ECO:0000256" key="1">
    <source>
        <dbReference type="SAM" id="MobiDB-lite"/>
    </source>
</evidence>
<feature type="compositionally biased region" description="Polar residues" evidence="1">
    <location>
        <begin position="270"/>
        <end position="279"/>
    </location>
</feature>
<dbReference type="InterPro" id="IPR009571">
    <property type="entry name" value="SUR7/Rim9-like_fungi"/>
</dbReference>
<accession>A0A0F9ZNE3</accession>
<sequence>MGKGGRIACIALPYLWTIGALVAIIFVGIGSTDSDSATLNKLYFMRADLSNVTAVEATRFGDQLLNLTSTAMRNANATEELAAAMEEAEKDGELRDFYNIGLFGYCSGEKEHNEFKVDFCSKPKGSFWFNPLEVWHLNISGVPDLLPKHLQSELKTYQKVSHWMFVSYVLAFATTCLQLLVGFSAIFSRIGSLATTVVAVVATIFMFAASITSTALFVVLTGVFNSSLKEYGVKANLGGNLFAASWLAAALSLASSVLWLFSSCCCSGRSSAPRSSPQHSYEKVDMGAGSGSHTGHTTAPAPTFDNTNTAYEPYRHK</sequence>
<protein>
    <submittedName>
        <fullName evidence="3">SUR7 protein</fullName>
    </submittedName>
</protein>
<reference evidence="4" key="1">
    <citation type="journal article" date="2015" name="Genome Announc.">
        <title>Draft whole-genome sequence of the biocontrol agent Trichoderma harzianum T6776.</title>
        <authorList>
            <person name="Baroncelli R."/>
            <person name="Piaggeschi G."/>
            <person name="Fiorini L."/>
            <person name="Bertolini E."/>
            <person name="Zapparata A."/>
            <person name="Pe M.E."/>
            <person name="Sarrocco S."/>
            <person name="Vannacci G."/>
        </authorList>
    </citation>
    <scope>NUCLEOTIDE SEQUENCE [LARGE SCALE GENOMIC DNA]</scope>
    <source>
        <strain evidence="4">T6776</strain>
    </source>
</reference>
<keyword evidence="2" id="KW-0472">Membrane</keyword>
<dbReference type="EMBL" id="JOKZ01000178">
    <property type="protein sequence ID" value="KKP01797.1"/>
    <property type="molecule type" value="Genomic_DNA"/>
</dbReference>
<dbReference type="Proteomes" id="UP000034112">
    <property type="component" value="Unassembled WGS sequence"/>
</dbReference>
<feature type="transmembrane region" description="Helical" evidence="2">
    <location>
        <begin position="12"/>
        <end position="31"/>
    </location>
</feature>
<name>A0A0F9ZNE3_TRIHA</name>
<comment type="caution">
    <text evidence="3">The sequence shown here is derived from an EMBL/GenBank/DDBJ whole genome shotgun (WGS) entry which is preliminary data.</text>
</comment>
<dbReference type="InterPro" id="IPR052413">
    <property type="entry name" value="SUR7_domain"/>
</dbReference>
<dbReference type="GO" id="GO:0031505">
    <property type="term" value="P:fungal-type cell wall organization"/>
    <property type="evidence" value="ECO:0007669"/>
    <property type="project" value="TreeGrafter"/>
</dbReference>
<dbReference type="AlphaFoldDB" id="A0A0F9ZNE3"/>
<feature type="transmembrane region" description="Helical" evidence="2">
    <location>
        <begin position="165"/>
        <end position="187"/>
    </location>
</feature>
<evidence type="ECO:0000313" key="4">
    <source>
        <dbReference type="Proteomes" id="UP000034112"/>
    </source>
</evidence>